<sequence length="215" mass="24771">MKNLTLILLVVCVLQACQPKETTPDTLPMKVAMAYGFDKFDEVNSIAYTWNVQRDSVNVMTRDWKWNIKDRTVYYASSDTSFTYSLDMPADSLPAMDKGFINDKYWMMYPFQLAWDSGYEYETEENVPSPIAGTNSTKLTIIYNGSDGYTPGDAYDLYLDENHMILEWVFRRGNGPDGRPFTWEDVEQFGPIKMATTHANKDGQKFIWFSNISVN</sequence>
<evidence type="ECO:0000313" key="1">
    <source>
        <dbReference type="EMBL" id="PZX56672.1"/>
    </source>
</evidence>
<dbReference type="EMBL" id="QKZT01000002">
    <property type="protein sequence ID" value="PZX56672.1"/>
    <property type="molecule type" value="Genomic_DNA"/>
</dbReference>
<dbReference type="Proteomes" id="UP000248882">
    <property type="component" value="Unassembled WGS sequence"/>
</dbReference>
<accession>A0A2W7T0K3</accession>
<keyword evidence="2" id="KW-1185">Reference proteome</keyword>
<evidence type="ECO:0008006" key="3">
    <source>
        <dbReference type="Google" id="ProtNLM"/>
    </source>
</evidence>
<name>A0A2W7T0K3_9BACT</name>
<proteinExistence type="predicted"/>
<organism evidence="1 2">
    <name type="scientific">Algoriphagus chordae</name>
    <dbReference type="NCBI Taxonomy" id="237019"/>
    <lineage>
        <taxon>Bacteria</taxon>
        <taxon>Pseudomonadati</taxon>
        <taxon>Bacteroidota</taxon>
        <taxon>Cytophagia</taxon>
        <taxon>Cytophagales</taxon>
        <taxon>Cyclobacteriaceae</taxon>
        <taxon>Algoriphagus</taxon>
    </lineage>
</organism>
<reference evidence="1 2" key="1">
    <citation type="submission" date="2018-06" db="EMBL/GenBank/DDBJ databases">
        <title>Genomic Encyclopedia of Archaeal and Bacterial Type Strains, Phase II (KMG-II): from individual species to whole genera.</title>
        <authorList>
            <person name="Goeker M."/>
        </authorList>
    </citation>
    <scope>NUCLEOTIDE SEQUENCE [LARGE SCALE GENOMIC DNA]</scope>
    <source>
        <strain evidence="1 2">DSM 19830</strain>
    </source>
</reference>
<dbReference type="RefSeq" id="WP_111316694.1">
    <property type="nucleotide sequence ID" value="NZ_QKZT01000002.1"/>
</dbReference>
<protein>
    <recommendedName>
        <fullName evidence="3">Lipoprotein</fullName>
    </recommendedName>
</protein>
<dbReference type="OrthoDB" id="892266at2"/>
<comment type="caution">
    <text evidence="1">The sequence shown here is derived from an EMBL/GenBank/DDBJ whole genome shotgun (WGS) entry which is preliminary data.</text>
</comment>
<dbReference type="AlphaFoldDB" id="A0A2W7T0K3"/>
<dbReference type="PROSITE" id="PS51257">
    <property type="entry name" value="PROKAR_LIPOPROTEIN"/>
    <property type="match status" value="1"/>
</dbReference>
<gene>
    <name evidence="1" type="ORF">LV85_00603</name>
</gene>
<evidence type="ECO:0000313" key="2">
    <source>
        <dbReference type="Proteomes" id="UP000248882"/>
    </source>
</evidence>